<evidence type="ECO:0000313" key="2">
    <source>
        <dbReference type="EnsemblPlants" id="PAC:32933889.CDS.1"/>
    </source>
</evidence>
<dbReference type="AlphaFoldDB" id="A0A2K1L0K2"/>
<evidence type="ECO:0000313" key="1">
    <source>
        <dbReference type="EMBL" id="PNR59556.1"/>
    </source>
</evidence>
<dbReference type="Gramene" id="Pp3c2_7180V3.1">
    <property type="protein sequence ID" value="PAC:32933889.CDS.1"/>
    <property type="gene ID" value="Pp3c2_7180"/>
</dbReference>
<reference evidence="1 3" key="2">
    <citation type="journal article" date="2018" name="Plant J.">
        <title>The Physcomitrella patens chromosome-scale assembly reveals moss genome structure and evolution.</title>
        <authorList>
            <person name="Lang D."/>
            <person name="Ullrich K.K."/>
            <person name="Murat F."/>
            <person name="Fuchs J."/>
            <person name="Jenkins J."/>
            <person name="Haas F.B."/>
            <person name="Piednoel M."/>
            <person name="Gundlach H."/>
            <person name="Van Bel M."/>
            <person name="Meyberg R."/>
            <person name="Vives C."/>
            <person name="Morata J."/>
            <person name="Symeonidi A."/>
            <person name="Hiss M."/>
            <person name="Muchero W."/>
            <person name="Kamisugi Y."/>
            <person name="Saleh O."/>
            <person name="Blanc G."/>
            <person name="Decker E.L."/>
            <person name="van Gessel N."/>
            <person name="Grimwood J."/>
            <person name="Hayes R.D."/>
            <person name="Graham S.W."/>
            <person name="Gunter L.E."/>
            <person name="McDaniel S.F."/>
            <person name="Hoernstein S.N.W."/>
            <person name="Larsson A."/>
            <person name="Li F.W."/>
            <person name="Perroud P.F."/>
            <person name="Phillips J."/>
            <person name="Ranjan P."/>
            <person name="Rokshar D.S."/>
            <person name="Rothfels C.J."/>
            <person name="Schneider L."/>
            <person name="Shu S."/>
            <person name="Stevenson D.W."/>
            <person name="Thummler F."/>
            <person name="Tillich M."/>
            <person name="Villarreal Aguilar J.C."/>
            <person name="Widiez T."/>
            <person name="Wong G.K."/>
            <person name="Wymore A."/>
            <person name="Zhang Y."/>
            <person name="Zimmer A.D."/>
            <person name="Quatrano R.S."/>
            <person name="Mayer K.F.X."/>
            <person name="Goodstein D."/>
            <person name="Casacuberta J.M."/>
            <person name="Vandepoele K."/>
            <person name="Reski R."/>
            <person name="Cuming A.C."/>
            <person name="Tuskan G.A."/>
            <person name="Maumus F."/>
            <person name="Salse J."/>
            <person name="Schmutz J."/>
            <person name="Rensing S.A."/>
        </authorList>
    </citation>
    <scope>NUCLEOTIDE SEQUENCE [LARGE SCALE GENOMIC DNA]</scope>
    <source>
        <strain evidence="2 3">cv. Gransden 2004</strain>
    </source>
</reference>
<dbReference type="EMBL" id="ABEU02000002">
    <property type="protein sequence ID" value="PNR59556.1"/>
    <property type="molecule type" value="Genomic_DNA"/>
</dbReference>
<dbReference type="EnsemblPlants" id="Pp3c2_7180V3.1">
    <property type="protein sequence ID" value="PAC:32933889.CDS.1"/>
    <property type="gene ID" value="Pp3c2_7180"/>
</dbReference>
<organism evidence="1">
    <name type="scientific">Physcomitrium patens</name>
    <name type="common">Spreading-leaved earth moss</name>
    <name type="synonym">Physcomitrella patens</name>
    <dbReference type="NCBI Taxonomy" id="3218"/>
    <lineage>
        <taxon>Eukaryota</taxon>
        <taxon>Viridiplantae</taxon>
        <taxon>Streptophyta</taxon>
        <taxon>Embryophyta</taxon>
        <taxon>Bryophyta</taxon>
        <taxon>Bryophytina</taxon>
        <taxon>Bryopsida</taxon>
        <taxon>Funariidae</taxon>
        <taxon>Funariales</taxon>
        <taxon>Funariaceae</taxon>
        <taxon>Physcomitrium</taxon>
    </lineage>
</organism>
<dbReference type="Proteomes" id="UP000006727">
    <property type="component" value="Chromosome 2"/>
</dbReference>
<name>A0A2K1L0K2_PHYPA</name>
<dbReference type="InParanoid" id="A0A2K1L0K2"/>
<reference evidence="1 3" key="1">
    <citation type="journal article" date="2008" name="Science">
        <title>The Physcomitrella genome reveals evolutionary insights into the conquest of land by plants.</title>
        <authorList>
            <person name="Rensing S."/>
            <person name="Lang D."/>
            <person name="Zimmer A."/>
            <person name="Terry A."/>
            <person name="Salamov A."/>
            <person name="Shapiro H."/>
            <person name="Nishiyama T."/>
            <person name="Perroud P.-F."/>
            <person name="Lindquist E."/>
            <person name="Kamisugi Y."/>
            <person name="Tanahashi T."/>
            <person name="Sakakibara K."/>
            <person name="Fujita T."/>
            <person name="Oishi K."/>
            <person name="Shin-I T."/>
            <person name="Kuroki Y."/>
            <person name="Toyoda A."/>
            <person name="Suzuki Y."/>
            <person name="Hashimoto A."/>
            <person name="Yamaguchi K."/>
            <person name="Sugano A."/>
            <person name="Kohara Y."/>
            <person name="Fujiyama A."/>
            <person name="Anterola A."/>
            <person name="Aoki S."/>
            <person name="Ashton N."/>
            <person name="Barbazuk W.B."/>
            <person name="Barker E."/>
            <person name="Bennetzen J."/>
            <person name="Bezanilla M."/>
            <person name="Blankenship R."/>
            <person name="Cho S.H."/>
            <person name="Dutcher S."/>
            <person name="Estelle M."/>
            <person name="Fawcett J.A."/>
            <person name="Gundlach H."/>
            <person name="Hanada K."/>
            <person name="Heyl A."/>
            <person name="Hicks K.A."/>
            <person name="Hugh J."/>
            <person name="Lohr M."/>
            <person name="Mayer K."/>
            <person name="Melkozernov A."/>
            <person name="Murata T."/>
            <person name="Nelson D."/>
            <person name="Pils B."/>
            <person name="Prigge M."/>
            <person name="Reiss B."/>
            <person name="Renner T."/>
            <person name="Rombauts S."/>
            <person name="Rushton P."/>
            <person name="Sanderfoot A."/>
            <person name="Schween G."/>
            <person name="Shiu S.-H."/>
            <person name="Stueber K."/>
            <person name="Theodoulou F.L."/>
            <person name="Tu H."/>
            <person name="Van de Peer Y."/>
            <person name="Verrier P.J."/>
            <person name="Waters E."/>
            <person name="Wood A."/>
            <person name="Yang L."/>
            <person name="Cove D."/>
            <person name="Cuming A."/>
            <person name="Hasebe M."/>
            <person name="Lucas S."/>
            <person name="Mishler D.B."/>
            <person name="Reski R."/>
            <person name="Grigoriev I."/>
            <person name="Quatrano R.S."/>
            <person name="Boore J.L."/>
        </authorList>
    </citation>
    <scope>NUCLEOTIDE SEQUENCE [LARGE SCALE GENOMIC DNA]</scope>
    <source>
        <strain evidence="2 3">cv. Gransden 2004</strain>
    </source>
</reference>
<gene>
    <name evidence="1" type="ORF">PHYPA_002347</name>
</gene>
<evidence type="ECO:0000313" key="3">
    <source>
        <dbReference type="Proteomes" id="UP000006727"/>
    </source>
</evidence>
<protein>
    <submittedName>
        <fullName evidence="1 2">Uncharacterized protein</fullName>
    </submittedName>
</protein>
<accession>A0A2K1L0K2</accession>
<reference evidence="2" key="3">
    <citation type="submission" date="2020-12" db="UniProtKB">
        <authorList>
            <consortium name="EnsemblPlants"/>
        </authorList>
    </citation>
    <scope>IDENTIFICATION</scope>
</reference>
<proteinExistence type="predicted"/>
<sequence>MLKFQSHGAPGTAARTRFLLLQSITLLPRCWVKRAAATSLGWQPVSTSDSVGVKLTRMDTPEMLLLLLRKRRIWMLWHCTRAVSECSCAENPKFKASLRHLGSSPGQLVLSRKSEAEPQIC</sequence>
<keyword evidence="3" id="KW-1185">Reference proteome</keyword>